<dbReference type="Gene3D" id="1.20.5.170">
    <property type="match status" value="1"/>
</dbReference>
<evidence type="ECO:0000313" key="3">
    <source>
        <dbReference type="EMBL" id="KHN83476.1"/>
    </source>
</evidence>
<evidence type="ECO:0000313" key="4">
    <source>
        <dbReference type="Proteomes" id="UP000031036"/>
    </source>
</evidence>
<feature type="region of interest" description="Disordered" evidence="1">
    <location>
        <begin position="27"/>
        <end position="49"/>
    </location>
</feature>
<keyword evidence="4" id="KW-1185">Reference proteome</keyword>
<evidence type="ECO:0000259" key="2">
    <source>
        <dbReference type="SMART" id="SM00338"/>
    </source>
</evidence>
<accession>A0A0B2VIZ9</accession>
<protein>
    <recommendedName>
        <fullName evidence="2">BZIP domain-containing protein</fullName>
    </recommendedName>
</protein>
<dbReference type="GO" id="GO:0003700">
    <property type="term" value="F:DNA-binding transcription factor activity"/>
    <property type="evidence" value="ECO:0007669"/>
    <property type="project" value="InterPro"/>
</dbReference>
<feature type="domain" description="BZIP" evidence="2">
    <location>
        <begin position="61"/>
        <end position="130"/>
    </location>
</feature>
<proteinExistence type="predicted"/>
<comment type="caution">
    <text evidence="3">The sequence shown here is derived from an EMBL/GenBank/DDBJ whole genome shotgun (WGS) entry which is preliminary data.</text>
</comment>
<sequence length="326" mass="36331">MDNCCGAWGCLISPFFDITERNLMTSNKKNSPVKTLNGTSKRRGRRRKEIAEAEDKGLTKEQLEKRNRRRDNNRVAAAKLRQKKRDEMETLKWKNAALEQLAGSMVKFIADNGYAISSQFYKKLQQISEEKSSIYHMKLDGTVAENVAHISHENALSICSQNLVSSYPMEMTGVDESMPSSHKTIDDLQPSLGTMTVVNEQKSFESEMVDSDYLDGSNGNAGWNDRNNMSTGQDPILSTLNDLTEEPNQTILCEAEDRPICITGFTPLLKYPSSLGIPSLPVPSPFAEIWNVAIDNCNLIGDGPTNLTPCEKNHISSMNSPIFSKL</sequence>
<dbReference type="AlphaFoldDB" id="A0A0B2VIZ9"/>
<name>A0A0B2VIZ9_TOXCA</name>
<evidence type="ECO:0000256" key="1">
    <source>
        <dbReference type="SAM" id="MobiDB-lite"/>
    </source>
</evidence>
<dbReference type="Proteomes" id="UP000031036">
    <property type="component" value="Unassembled WGS sequence"/>
</dbReference>
<dbReference type="InterPro" id="IPR004827">
    <property type="entry name" value="bZIP"/>
</dbReference>
<reference evidence="3 4" key="1">
    <citation type="submission" date="2014-11" db="EMBL/GenBank/DDBJ databases">
        <title>Genetic blueprint of the zoonotic pathogen Toxocara canis.</title>
        <authorList>
            <person name="Zhu X.-Q."/>
            <person name="Korhonen P.K."/>
            <person name="Cai H."/>
            <person name="Young N.D."/>
            <person name="Nejsum P."/>
            <person name="von Samson-Himmelstjerna G."/>
            <person name="Boag P.R."/>
            <person name="Tan P."/>
            <person name="Li Q."/>
            <person name="Min J."/>
            <person name="Yang Y."/>
            <person name="Wang X."/>
            <person name="Fang X."/>
            <person name="Hall R.S."/>
            <person name="Hofmann A."/>
            <person name="Sternberg P.W."/>
            <person name="Jex A.R."/>
            <person name="Gasser R.B."/>
        </authorList>
    </citation>
    <scope>NUCLEOTIDE SEQUENCE [LARGE SCALE GENOMIC DNA]</scope>
    <source>
        <strain evidence="3">PN_DK_2014</strain>
    </source>
</reference>
<gene>
    <name evidence="3" type="ORF">Tcan_08490</name>
</gene>
<dbReference type="InterPro" id="IPR046347">
    <property type="entry name" value="bZIP_sf"/>
</dbReference>
<dbReference type="EMBL" id="JPKZ01001192">
    <property type="protein sequence ID" value="KHN83476.1"/>
    <property type="molecule type" value="Genomic_DNA"/>
</dbReference>
<organism evidence="3 4">
    <name type="scientific">Toxocara canis</name>
    <name type="common">Canine roundworm</name>
    <dbReference type="NCBI Taxonomy" id="6265"/>
    <lineage>
        <taxon>Eukaryota</taxon>
        <taxon>Metazoa</taxon>
        <taxon>Ecdysozoa</taxon>
        <taxon>Nematoda</taxon>
        <taxon>Chromadorea</taxon>
        <taxon>Rhabditida</taxon>
        <taxon>Spirurina</taxon>
        <taxon>Ascaridomorpha</taxon>
        <taxon>Ascaridoidea</taxon>
        <taxon>Toxocaridae</taxon>
        <taxon>Toxocara</taxon>
    </lineage>
</organism>
<dbReference type="SMART" id="SM00338">
    <property type="entry name" value="BRLZ"/>
    <property type="match status" value="1"/>
</dbReference>
<dbReference type="SUPFAM" id="SSF57959">
    <property type="entry name" value="Leucine zipper domain"/>
    <property type="match status" value="1"/>
</dbReference>
<feature type="compositionally biased region" description="Polar residues" evidence="1">
    <location>
        <begin position="27"/>
        <end position="39"/>
    </location>
</feature>